<dbReference type="EMBL" id="JACXAJ010000002">
    <property type="protein sequence ID" value="MBD1396678.1"/>
    <property type="molecule type" value="Genomic_DNA"/>
</dbReference>
<name>A0ABR7XEF4_9BACT</name>
<organism evidence="2 3">
    <name type="scientific">Pontibacter aquaedesilientis</name>
    <dbReference type="NCBI Taxonomy" id="2766980"/>
    <lineage>
        <taxon>Bacteria</taxon>
        <taxon>Pseudomonadati</taxon>
        <taxon>Bacteroidota</taxon>
        <taxon>Cytophagia</taxon>
        <taxon>Cytophagales</taxon>
        <taxon>Hymenobacteraceae</taxon>
        <taxon>Pontibacter</taxon>
    </lineage>
</organism>
<feature type="transmembrane region" description="Helical" evidence="1">
    <location>
        <begin position="24"/>
        <end position="45"/>
    </location>
</feature>
<feature type="transmembrane region" description="Helical" evidence="1">
    <location>
        <begin position="51"/>
        <end position="72"/>
    </location>
</feature>
<proteinExistence type="predicted"/>
<keyword evidence="1" id="KW-0812">Transmembrane</keyword>
<keyword evidence="1" id="KW-1133">Transmembrane helix</keyword>
<keyword evidence="3" id="KW-1185">Reference proteome</keyword>
<evidence type="ECO:0000313" key="2">
    <source>
        <dbReference type="EMBL" id="MBD1396678.1"/>
    </source>
</evidence>
<dbReference type="RefSeq" id="WP_191182838.1">
    <property type="nucleotide sequence ID" value="NZ_JACXAJ010000002.1"/>
</dbReference>
<comment type="caution">
    <text evidence="2">The sequence shown here is derived from an EMBL/GenBank/DDBJ whole genome shotgun (WGS) entry which is preliminary data.</text>
</comment>
<dbReference type="Proteomes" id="UP000625551">
    <property type="component" value="Unassembled WGS sequence"/>
</dbReference>
<keyword evidence="1" id="KW-0472">Membrane</keyword>
<reference evidence="2 3" key="1">
    <citation type="submission" date="2020-09" db="EMBL/GenBank/DDBJ databases">
        <title>Genome sequencing and assembly of Pontibacter sp.</title>
        <authorList>
            <person name="Chhetri G."/>
        </authorList>
    </citation>
    <scope>NUCLEOTIDE SEQUENCE [LARGE SCALE GENOMIC DNA]</scope>
    <source>
        <strain evidence="2 3">JH31</strain>
    </source>
</reference>
<sequence>MYLSWGKGLSLTYTYTCAKNMKSFNLIGIIAVVLAVAGAVINIGHFFESKYVGWAFIWAGLALAVLSMWMNIRKHKR</sequence>
<protein>
    <submittedName>
        <fullName evidence="2">Uncharacterized protein</fullName>
    </submittedName>
</protein>
<gene>
    <name evidence="2" type="ORF">H9Q13_05825</name>
</gene>
<evidence type="ECO:0000313" key="3">
    <source>
        <dbReference type="Proteomes" id="UP000625551"/>
    </source>
</evidence>
<accession>A0ABR7XEF4</accession>
<evidence type="ECO:0000256" key="1">
    <source>
        <dbReference type="SAM" id="Phobius"/>
    </source>
</evidence>